<dbReference type="Gene3D" id="2.60.40.10">
    <property type="entry name" value="Immunoglobulins"/>
    <property type="match status" value="2"/>
</dbReference>
<dbReference type="EMBL" id="JAEDAE010000002">
    <property type="protein sequence ID" value="MBH8557971.1"/>
    <property type="molecule type" value="Genomic_DNA"/>
</dbReference>
<name>A0ABS0Q5N7_9BACT</name>
<dbReference type="InterPro" id="IPR013783">
    <property type="entry name" value="Ig-like_fold"/>
</dbReference>
<dbReference type="RefSeq" id="WP_198075056.1">
    <property type="nucleotide sequence ID" value="NZ_JAEDAE010000002.1"/>
</dbReference>
<proteinExistence type="predicted"/>
<accession>A0ABS0Q5N7</accession>
<comment type="caution">
    <text evidence="1">The sequence shown here is derived from an EMBL/GenBank/DDBJ whole genome shotgun (WGS) entry which is preliminary data.</text>
</comment>
<protein>
    <submittedName>
        <fullName evidence="1">Gliding motility-associated C-terminal domain-containing protein</fullName>
    </submittedName>
</protein>
<keyword evidence="2" id="KW-1185">Reference proteome</keyword>
<evidence type="ECO:0000313" key="1">
    <source>
        <dbReference type="EMBL" id="MBH8557971.1"/>
    </source>
</evidence>
<sequence>MIQFLLLRGGAGARLALLLILMLTGLSLCPNVAQASHLRAGDIQAKVDTTASPNPRRIFFKMVLYTDNSSPVDQPSATIFFGDGSSSCIDGIPRAVKRAIPGNTDTSVNIYYFEHIYPATGGYNVEFIGENRNDGVINMTDSKNQSFYIRTYVYIDPALGLNHSPVFTAPAVDKAATSQVFLHNPGAYDADQDSLAFHLRASQQVPAGIRGSVGGFPCSGQGAGTGNNTPAPQSVPNFRYPNDQAITAGNPRAVQVAYEGVPPYIGSPIGVPGADAIFIQDVNTGQITWNAPVAVGFYNVAFEVEEWRRVPLGRRLIGKVIRDMQIIVTASTNLRPTITIPQDICVVAGSRITGAVTAVDGASPSSPQSPITLFAYSGVIPPATFRQTTTGPPQATGTFSWQTTCSNVAKVPYLVVFKAQDNPATPSTTNPVLIDEKTWRITVVGPPPQNLRATPAVAAGGLNSMVLNWDTYTCANAANFYIYRRVNPGPVPGGCETGIPASSGYVRIGTVGPNVTTFTDLNTDPVTKVNRGLDRGQNYCYRIYADFPLPAGGESLASNEACAQVAGRGAMLTNVDVATTSSTTGQIAVRWTQPRPVSGTFTSPVQYNLSRAEGLNPAATAFVPVAHGPFTALADTSYVDQNLDTQNKQYTYKLEFVQALATPISEFSPTASSVRVSALPANVAATAITVNWTFNVPWDNATQPTTIYRRTGNAGPYVRIGTAPSTATGGTYADRDPALVKGQDYCYYVETNGRYPGFTFLSSLLNRSQERCLTLISPPCTPVLKLLTTNCDSLANLNEFPRQGERYSNRLRWTVGNTPAGCDAAPASYKVFYRPTPTGRFTLLGTTTTTSYVHGNLTFSGGCYAIQAVANSGAVSDTSNVACQDNCVFFKLPNIFTPNGDGANDQFRPKNSSPVRRVHFQAFNRWGVKVFENTTTADDPILINWDGGGPTGEKNAKVKTVDGVYFYLAEVEFADFANTKRTYKGWVEIVR</sequence>
<dbReference type="Pfam" id="PF13585">
    <property type="entry name" value="CHU_C"/>
    <property type="match status" value="1"/>
</dbReference>
<reference evidence="1 2" key="1">
    <citation type="submission" date="2020-12" db="EMBL/GenBank/DDBJ databases">
        <title>Hymenobacter sp.</title>
        <authorList>
            <person name="Kim M.K."/>
        </authorList>
    </citation>
    <scope>NUCLEOTIDE SEQUENCE [LARGE SCALE GENOMIC DNA]</scope>
    <source>
        <strain evidence="1 2">BT442</strain>
    </source>
</reference>
<gene>
    <name evidence="1" type="ORF">I7X13_07935</name>
</gene>
<dbReference type="Proteomes" id="UP000625631">
    <property type="component" value="Unassembled WGS sequence"/>
</dbReference>
<organism evidence="1 2">
    <name type="scientific">Hymenobacter negativus</name>
    <dbReference type="NCBI Taxonomy" id="2795026"/>
    <lineage>
        <taxon>Bacteria</taxon>
        <taxon>Pseudomonadati</taxon>
        <taxon>Bacteroidota</taxon>
        <taxon>Cytophagia</taxon>
        <taxon>Cytophagales</taxon>
        <taxon>Hymenobacteraceae</taxon>
        <taxon>Hymenobacter</taxon>
    </lineage>
</organism>
<evidence type="ECO:0000313" key="2">
    <source>
        <dbReference type="Proteomes" id="UP000625631"/>
    </source>
</evidence>